<dbReference type="GO" id="GO:0046872">
    <property type="term" value="F:metal ion binding"/>
    <property type="evidence" value="ECO:0007669"/>
    <property type="project" value="UniProtKB-KW"/>
</dbReference>
<keyword evidence="2 4" id="KW-0862">Zinc</keyword>
<keyword evidence="6" id="KW-1185">Reference proteome</keyword>
<dbReference type="RefSeq" id="XP_031443415.1">
    <property type="nucleotide sequence ID" value="XM_031587555.2"/>
</dbReference>
<proteinExistence type="predicted"/>
<evidence type="ECO:0000259" key="5">
    <source>
        <dbReference type="PROSITE" id="PS50023"/>
    </source>
</evidence>
<dbReference type="CDD" id="cd08368">
    <property type="entry name" value="LIM"/>
    <property type="match status" value="1"/>
</dbReference>
<evidence type="ECO:0000256" key="2">
    <source>
        <dbReference type="ARBA" id="ARBA00022833"/>
    </source>
</evidence>
<dbReference type="AlphaFoldDB" id="A0A6P8H7M2"/>
<dbReference type="InterPro" id="IPR001781">
    <property type="entry name" value="Znf_LIM"/>
</dbReference>
<gene>
    <name evidence="7" type="primary">LOC116225277</name>
</gene>
<keyword evidence="3 4" id="KW-0440">LIM domain</keyword>
<keyword evidence="1 4" id="KW-0479">Metal-binding</keyword>
<dbReference type="GeneID" id="116225277"/>
<sequence>MDSSSHRPLAGFEQTCTTPVKDSKKGLVVLKEYVNTSELSKQDLKHDATGSDRTVCTYCGEPVGSDARITIEDLNISCHPSCFKCGICRKPMGDLLYNMFLRRGTVHCESCYAKVI</sequence>
<feature type="domain" description="LIM zinc-binding" evidence="5">
    <location>
        <begin position="54"/>
        <end position="116"/>
    </location>
</feature>
<name>A0A6P8H7M2_CLUHA</name>
<evidence type="ECO:0000313" key="6">
    <source>
        <dbReference type="Proteomes" id="UP000515152"/>
    </source>
</evidence>
<reference evidence="7" key="1">
    <citation type="submission" date="2025-08" db="UniProtKB">
        <authorList>
            <consortium name="RefSeq"/>
        </authorList>
    </citation>
    <scope>IDENTIFICATION</scope>
</reference>
<accession>A0A6P8H7M2</accession>
<dbReference type="OrthoDB" id="8909291at2759"/>
<dbReference type="PANTHER" id="PTHR15468:SF2">
    <property type="entry name" value="ZINC FINGER PROTEIN 185"/>
    <property type="match status" value="1"/>
</dbReference>
<organism evidence="6 7">
    <name type="scientific">Clupea harengus</name>
    <name type="common">Atlantic herring</name>
    <dbReference type="NCBI Taxonomy" id="7950"/>
    <lineage>
        <taxon>Eukaryota</taxon>
        <taxon>Metazoa</taxon>
        <taxon>Chordata</taxon>
        <taxon>Craniata</taxon>
        <taxon>Vertebrata</taxon>
        <taxon>Euteleostomi</taxon>
        <taxon>Actinopterygii</taxon>
        <taxon>Neopterygii</taxon>
        <taxon>Teleostei</taxon>
        <taxon>Clupei</taxon>
        <taxon>Clupeiformes</taxon>
        <taxon>Clupeoidei</taxon>
        <taxon>Clupeidae</taxon>
        <taxon>Clupea</taxon>
    </lineage>
</organism>
<protein>
    <submittedName>
        <fullName evidence="7">Zinc finger protein 185-like</fullName>
    </submittedName>
</protein>
<dbReference type="PROSITE" id="PS00478">
    <property type="entry name" value="LIM_DOMAIN_1"/>
    <property type="match status" value="1"/>
</dbReference>
<dbReference type="InterPro" id="IPR052621">
    <property type="entry name" value="Cell_Prolif/Cornif_Regul"/>
</dbReference>
<evidence type="ECO:0000256" key="3">
    <source>
        <dbReference type="ARBA" id="ARBA00023038"/>
    </source>
</evidence>
<evidence type="ECO:0000256" key="1">
    <source>
        <dbReference type="ARBA" id="ARBA00022723"/>
    </source>
</evidence>
<dbReference type="SMART" id="SM00132">
    <property type="entry name" value="LIM"/>
    <property type="match status" value="1"/>
</dbReference>
<evidence type="ECO:0000313" key="7">
    <source>
        <dbReference type="RefSeq" id="XP_031443415.1"/>
    </source>
</evidence>
<dbReference type="Pfam" id="PF00412">
    <property type="entry name" value="LIM"/>
    <property type="match status" value="1"/>
</dbReference>
<dbReference type="PANTHER" id="PTHR15468">
    <property type="entry name" value="ZNF185"/>
    <property type="match status" value="1"/>
</dbReference>
<dbReference type="Gene3D" id="2.10.110.10">
    <property type="entry name" value="Cysteine Rich Protein"/>
    <property type="match status" value="1"/>
</dbReference>
<dbReference type="Proteomes" id="UP000515152">
    <property type="component" value="Chromosome 20"/>
</dbReference>
<evidence type="ECO:0000256" key="4">
    <source>
        <dbReference type="PROSITE-ProRule" id="PRU00125"/>
    </source>
</evidence>
<dbReference type="PROSITE" id="PS50023">
    <property type="entry name" value="LIM_DOMAIN_2"/>
    <property type="match status" value="1"/>
</dbReference>
<dbReference type="KEGG" id="char:116225277"/>